<dbReference type="Proteomes" id="UP000664628">
    <property type="component" value="Unassembled WGS sequence"/>
</dbReference>
<keyword evidence="1" id="KW-0472">Membrane</keyword>
<feature type="transmembrane region" description="Helical" evidence="1">
    <location>
        <begin position="97"/>
        <end position="115"/>
    </location>
</feature>
<sequence>MVIHPPNRAILVFTAILLLIGSEALVVRSAVFARAPALLSLAVLFDLTVVSSALFYWLLARPKGWSIGRTGLIALFMLRIGLFILPANTQLTLVDGPVLLALAEAAALLLIMVRIRTIRQTYLTLRPTTSADQALHLSLAVVFGQRAAGVILSEWQLVRYVTVGWRQQSDIPATALPLTTHRESGQVALTVALGVVCLIELMGMHLLVARWSPDMAFWLTLASAYSLLLVVADVVATIRRPSYKTADALQLRLGIRWQATISLSQIAAIVSIHEKPVRQNGLLNMALLTEPNVLLTLNAPICVNGPYGIRREATQLALWIDGGISALS</sequence>
<evidence type="ECO:0000313" key="2">
    <source>
        <dbReference type="EMBL" id="MBO0950021.1"/>
    </source>
</evidence>
<protein>
    <submittedName>
        <fullName evidence="2">Uncharacterized protein</fullName>
    </submittedName>
</protein>
<feature type="transmembrane region" description="Helical" evidence="1">
    <location>
        <begin position="71"/>
        <end position="91"/>
    </location>
</feature>
<comment type="caution">
    <text evidence="2">The sequence shown here is derived from an EMBL/GenBank/DDBJ whole genome shotgun (WGS) entry which is preliminary data.</text>
</comment>
<keyword evidence="1" id="KW-1133">Transmembrane helix</keyword>
<reference evidence="2 3" key="1">
    <citation type="submission" date="2021-03" db="EMBL/GenBank/DDBJ databases">
        <title>Fibrella sp. HMF5405 genome sequencing and assembly.</title>
        <authorList>
            <person name="Kang H."/>
            <person name="Kim H."/>
            <person name="Bae S."/>
            <person name="Joh K."/>
        </authorList>
    </citation>
    <scope>NUCLEOTIDE SEQUENCE [LARGE SCALE GENOMIC DNA]</scope>
    <source>
        <strain evidence="2 3">HMF5405</strain>
    </source>
</reference>
<dbReference type="RefSeq" id="WP_207329966.1">
    <property type="nucleotide sequence ID" value="NZ_JAFMYW010000004.1"/>
</dbReference>
<accession>A0ABS3JJ35</accession>
<feature type="transmembrane region" description="Helical" evidence="1">
    <location>
        <begin position="39"/>
        <end position="59"/>
    </location>
</feature>
<organism evidence="2 3">
    <name type="scientific">Fibrella forsythiae</name>
    <dbReference type="NCBI Taxonomy" id="2817061"/>
    <lineage>
        <taxon>Bacteria</taxon>
        <taxon>Pseudomonadati</taxon>
        <taxon>Bacteroidota</taxon>
        <taxon>Cytophagia</taxon>
        <taxon>Cytophagales</taxon>
        <taxon>Spirosomataceae</taxon>
        <taxon>Fibrella</taxon>
    </lineage>
</organism>
<feature type="transmembrane region" description="Helical" evidence="1">
    <location>
        <begin position="215"/>
        <end position="236"/>
    </location>
</feature>
<dbReference type="EMBL" id="JAFMYW010000004">
    <property type="protein sequence ID" value="MBO0950021.1"/>
    <property type="molecule type" value="Genomic_DNA"/>
</dbReference>
<gene>
    <name evidence="2" type="ORF">J2I46_15600</name>
</gene>
<name>A0ABS3JJ35_9BACT</name>
<proteinExistence type="predicted"/>
<evidence type="ECO:0000256" key="1">
    <source>
        <dbReference type="SAM" id="Phobius"/>
    </source>
</evidence>
<evidence type="ECO:0000313" key="3">
    <source>
        <dbReference type="Proteomes" id="UP000664628"/>
    </source>
</evidence>
<feature type="transmembrane region" description="Helical" evidence="1">
    <location>
        <begin position="187"/>
        <end position="209"/>
    </location>
</feature>
<keyword evidence="1" id="KW-0812">Transmembrane</keyword>
<keyword evidence="3" id="KW-1185">Reference proteome</keyword>